<protein>
    <submittedName>
        <fullName evidence="2">Uncharacterized protein</fullName>
    </submittedName>
</protein>
<organism evidence="2 3">
    <name type="scientific">Ceratobasidium theobromae</name>
    <dbReference type="NCBI Taxonomy" id="1582974"/>
    <lineage>
        <taxon>Eukaryota</taxon>
        <taxon>Fungi</taxon>
        <taxon>Dikarya</taxon>
        <taxon>Basidiomycota</taxon>
        <taxon>Agaricomycotina</taxon>
        <taxon>Agaricomycetes</taxon>
        <taxon>Cantharellales</taxon>
        <taxon>Ceratobasidiaceae</taxon>
        <taxon>Ceratobasidium</taxon>
    </lineage>
</organism>
<feature type="region of interest" description="Disordered" evidence="1">
    <location>
        <begin position="130"/>
        <end position="155"/>
    </location>
</feature>
<keyword evidence="3" id="KW-1185">Reference proteome</keyword>
<dbReference type="AlphaFoldDB" id="A0A5N5QA44"/>
<evidence type="ECO:0000256" key="1">
    <source>
        <dbReference type="SAM" id="MobiDB-lite"/>
    </source>
</evidence>
<dbReference type="Proteomes" id="UP000383932">
    <property type="component" value="Unassembled WGS sequence"/>
</dbReference>
<reference evidence="2 3" key="1">
    <citation type="journal article" date="2019" name="Fungal Biol. Biotechnol.">
        <title>Draft genome sequence of fastidious pathogen Ceratobasidium theobromae, which causes vascular-streak dieback in Theobroma cacao.</title>
        <authorList>
            <person name="Ali S.S."/>
            <person name="Asman A."/>
            <person name="Shao J."/>
            <person name="Firmansyah A.P."/>
            <person name="Susilo A.W."/>
            <person name="Rosmana A."/>
            <person name="McMahon P."/>
            <person name="Junaid M."/>
            <person name="Guest D."/>
            <person name="Kheng T.Y."/>
            <person name="Meinhardt L.W."/>
            <person name="Bailey B.A."/>
        </authorList>
    </citation>
    <scope>NUCLEOTIDE SEQUENCE [LARGE SCALE GENOMIC DNA]</scope>
    <source>
        <strain evidence="2 3">CT2</strain>
    </source>
</reference>
<evidence type="ECO:0000313" key="3">
    <source>
        <dbReference type="Proteomes" id="UP000383932"/>
    </source>
</evidence>
<sequence>MPSPPTHGPYPAAPMPIPIGQWPVLIVRRCGEAECPMIGHFKQRPSRPSSGKQTGMACHWAAIDHPASHSDHTKHQQNAPITTAVVMSIYPSVSRYPPYLQLAFELELDRNRCHAIILVLPPLVSSSLRSVENTSRPCPDMLDSSRPTRRLSSSTWHHIRNRDWNSKSADAQVSQPLYIQRRPTGTPLKISSALGWCVESHADEHPSFAGRRTFPRSLGDAPFGSAKVQNQRSIPLFNLQHQPKEISGHDRLGGRGLEYKPSWTSGHQIVTGFPLQELLITIAVPVNMAKAGPIAVSIVMTLPEMVICTSTSLRARTPP</sequence>
<proteinExistence type="predicted"/>
<dbReference type="EMBL" id="SSOP01000428">
    <property type="protein sequence ID" value="KAB5588534.1"/>
    <property type="molecule type" value="Genomic_DNA"/>
</dbReference>
<name>A0A5N5QA44_9AGAM</name>
<accession>A0A5N5QA44</accession>
<comment type="caution">
    <text evidence="2">The sequence shown here is derived from an EMBL/GenBank/DDBJ whole genome shotgun (WGS) entry which is preliminary data.</text>
</comment>
<evidence type="ECO:0000313" key="2">
    <source>
        <dbReference type="EMBL" id="KAB5588534.1"/>
    </source>
</evidence>
<gene>
    <name evidence="2" type="ORF">CTheo_8026</name>
</gene>